<feature type="chain" id="PRO_5039589861" description="DUF3221 domain-containing protein" evidence="1">
    <location>
        <begin position="20"/>
        <end position="118"/>
    </location>
</feature>
<evidence type="ECO:0000313" key="3">
    <source>
        <dbReference type="Proteomes" id="UP000655830"/>
    </source>
</evidence>
<name>A0A926ENG7_9FIRM</name>
<keyword evidence="3" id="KW-1185">Reference proteome</keyword>
<dbReference type="Proteomes" id="UP000655830">
    <property type="component" value="Unassembled WGS sequence"/>
</dbReference>
<proteinExistence type="predicted"/>
<organism evidence="2 3">
    <name type="scientific">Zhenhengia yiwuensis</name>
    <dbReference type="NCBI Taxonomy" id="2763666"/>
    <lineage>
        <taxon>Bacteria</taxon>
        <taxon>Bacillati</taxon>
        <taxon>Bacillota</taxon>
        <taxon>Clostridia</taxon>
        <taxon>Lachnospirales</taxon>
        <taxon>Lachnospiraceae</taxon>
        <taxon>Zhenhengia</taxon>
    </lineage>
</organism>
<dbReference type="AlphaFoldDB" id="A0A926ENG7"/>
<sequence length="118" mass="13192">MKKVIVSICTISFLLLLTACDNKEVTYVGVNAEILEINSELNGFVVKGLDENSILGEKCYINCENPSIYFIYVNNETGKTIDLEFDDFVVGDAITVDVNSVENKYALTSRVQLITQRK</sequence>
<comment type="caution">
    <text evidence="2">The sequence shown here is derived from an EMBL/GenBank/DDBJ whole genome shotgun (WGS) entry which is preliminary data.</text>
</comment>
<evidence type="ECO:0000313" key="2">
    <source>
        <dbReference type="EMBL" id="MBC8581517.1"/>
    </source>
</evidence>
<dbReference type="RefSeq" id="WP_249334476.1">
    <property type="nucleotide sequence ID" value="NZ_JACRSY010000057.1"/>
</dbReference>
<reference evidence="2" key="1">
    <citation type="submission" date="2020-08" db="EMBL/GenBank/DDBJ databases">
        <title>Genome public.</title>
        <authorList>
            <person name="Liu C."/>
            <person name="Sun Q."/>
        </authorList>
    </citation>
    <scope>NUCLEOTIDE SEQUENCE</scope>
    <source>
        <strain evidence="2">NSJ-12</strain>
    </source>
</reference>
<keyword evidence="1" id="KW-0732">Signal</keyword>
<dbReference type="EMBL" id="JACRSY010000057">
    <property type="protein sequence ID" value="MBC8581517.1"/>
    <property type="molecule type" value="Genomic_DNA"/>
</dbReference>
<feature type="signal peptide" evidence="1">
    <location>
        <begin position="1"/>
        <end position="19"/>
    </location>
</feature>
<dbReference type="PROSITE" id="PS51257">
    <property type="entry name" value="PROKAR_LIPOPROTEIN"/>
    <property type="match status" value="1"/>
</dbReference>
<evidence type="ECO:0008006" key="4">
    <source>
        <dbReference type="Google" id="ProtNLM"/>
    </source>
</evidence>
<protein>
    <recommendedName>
        <fullName evidence="4">DUF3221 domain-containing protein</fullName>
    </recommendedName>
</protein>
<gene>
    <name evidence="2" type="ORF">H8718_18705</name>
</gene>
<evidence type="ECO:0000256" key="1">
    <source>
        <dbReference type="SAM" id="SignalP"/>
    </source>
</evidence>
<accession>A0A926ENG7</accession>